<feature type="non-terminal residue" evidence="2">
    <location>
        <position position="1"/>
    </location>
</feature>
<gene>
    <name evidence="2" type="ORF">g.52701</name>
</gene>
<feature type="compositionally biased region" description="Polar residues" evidence="1">
    <location>
        <begin position="65"/>
        <end position="74"/>
    </location>
</feature>
<protein>
    <submittedName>
        <fullName evidence="2">Uncharacterized protein</fullName>
    </submittedName>
</protein>
<name>A0A1B6MJ47_9HEMI</name>
<dbReference type="AlphaFoldDB" id="A0A1B6MJ47"/>
<organism evidence="2">
    <name type="scientific">Graphocephala atropunctata</name>
    <dbReference type="NCBI Taxonomy" id="36148"/>
    <lineage>
        <taxon>Eukaryota</taxon>
        <taxon>Metazoa</taxon>
        <taxon>Ecdysozoa</taxon>
        <taxon>Arthropoda</taxon>
        <taxon>Hexapoda</taxon>
        <taxon>Insecta</taxon>
        <taxon>Pterygota</taxon>
        <taxon>Neoptera</taxon>
        <taxon>Paraneoptera</taxon>
        <taxon>Hemiptera</taxon>
        <taxon>Auchenorrhyncha</taxon>
        <taxon>Membracoidea</taxon>
        <taxon>Cicadellidae</taxon>
        <taxon>Cicadellinae</taxon>
        <taxon>Cicadellini</taxon>
        <taxon>Graphocephala</taxon>
    </lineage>
</organism>
<accession>A0A1B6MJ47</accession>
<evidence type="ECO:0000256" key="1">
    <source>
        <dbReference type="SAM" id="MobiDB-lite"/>
    </source>
</evidence>
<proteinExistence type="predicted"/>
<dbReference type="EMBL" id="GEBQ01004033">
    <property type="protein sequence ID" value="JAT35944.1"/>
    <property type="molecule type" value="Transcribed_RNA"/>
</dbReference>
<reference evidence="2" key="1">
    <citation type="submission" date="2015-11" db="EMBL/GenBank/DDBJ databases">
        <title>De novo transcriptome assembly of four potential Pierce s Disease insect vectors from Arizona vineyards.</title>
        <authorList>
            <person name="Tassone E.E."/>
        </authorList>
    </citation>
    <scope>NUCLEOTIDE SEQUENCE</scope>
</reference>
<sequence length="109" mass="12692">PRHVLPPLALLHRQPEPDPPAPPPQRDRSQGRVQQRRPLHPRWQQPDHQQRWFKGHRDRHPPAQPTAQRGCQQATKRPFCVETILNLIRGFFNDVNLASLTTSYPVVIL</sequence>
<feature type="region of interest" description="Disordered" evidence="1">
    <location>
        <begin position="1"/>
        <end position="74"/>
    </location>
</feature>
<evidence type="ECO:0000313" key="2">
    <source>
        <dbReference type="EMBL" id="JAT35944.1"/>
    </source>
</evidence>